<dbReference type="PIRSF" id="PIRSF005902">
    <property type="entry name" value="DNase_TatD"/>
    <property type="match status" value="1"/>
</dbReference>
<evidence type="ECO:0000313" key="4">
    <source>
        <dbReference type="EMBL" id="MTU42802.1"/>
    </source>
</evidence>
<dbReference type="PROSITE" id="PS01090">
    <property type="entry name" value="TATD_2"/>
    <property type="match status" value="1"/>
</dbReference>
<feature type="binding site" evidence="3">
    <location>
        <position position="133"/>
    </location>
    <ligand>
        <name>a divalent metal cation</name>
        <dbReference type="ChEBI" id="CHEBI:60240"/>
        <label>2</label>
    </ligand>
</feature>
<dbReference type="PANTHER" id="PTHR46124">
    <property type="entry name" value="D-AMINOACYL-TRNA DEACYLASE"/>
    <property type="match status" value="1"/>
</dbReference>
<feature type="binding site" evidence="3">
    <location>
        <position position="156"/>
    </location>
    <ligand>
        <name>a divalent metal cation</name>
        <dbReference type="ChEBI" id="CHEBI:60240"/>
        <label>2</label>
    </ligand>
</feature>
<dbReference type="SUPFAM" id="SSF51556">
    <property type="entry name" value="Metallo-dependent hydrolases"/>
    <property type="match status" value="1"/>
</dbReference>
<dbReference type="AlphaFoldDB" id="A0A6I3RZ75"/>
<proteinExistence type="inferred from homology"/>
<accession>A0A6I3RZ75</accession>
<evidence type="ECO:0000256" key="3">
    <source>
        <dbReference type="PIRSR" id="PIRSR005902-1"/>
    </source>
</evidence>
<protein>
    <submittedName>
        <fullName evidence="4">TatD family deoxyribonuclease</fullName>
    </submittedName>
</protein>
<dbReference type="GO" id="GO:0005829">
    <property type="term" value="C:cytosol"/>
    <property type="evidence" value="ECO:0007669"/>
    <property type="project" value="TreeGrafter"/>
</dbReference>
<evidence type="ECO:0000256" key="1">
    <source>
        <dbReference type="ARBA" id="ARBA00009275"/>
    </source>
</evidence>
<comment type="caution">
    <text evidence="4">The sequence shown here is derived from an EMBL/GenBank/DDBJ whole genome shotgun (WGS) entry which is preliminary data.</text>
</comment>
<reference evidence="4 5" key="1">
    <citation type="journal article" date="2019" name="Nat. Med.">
        <title>A library of human gut bacterial isolates paired with longitudinal multiomics data enables mechanistic microbiome research.</title>
        <authorList>
            <person name="Poyet M."/>
            <person name="Groussin M."/>
            <person name="Gibbons S.M."/>
            <person name="Avila-Pacheco J."/>
            <person name="Jiang X."/>
            <person name="Kearney S.M."/>
            <person name="Perrotta A.R."/>
            <person name="Berdy B."/>
            <person name="Zhao S."/>
            <person name="Lieberman T.D."/>
            <person name="Swanson P.K."/>
            <person name="Smith M."/>
            <person name="Roesemann S."/>
            <person name="Alexander J.E."/>
            <person name="Rich S.A."/>
            <person name="Livny J."/>
            <person name="Vlamakis H."/>
            <person name="Clish C."/>
            <person name="Bullock K."/>
            <person name="Deik A."/>
            <person name="Scott J."/>
            <person name="Pierce K.A."/>
            <person name="Xavier R.J."/>
            <person name="Alm E.J."/>
        </authorList>
    </citation>
    <scope>NUCLEOTIDE SEQUENCE [LARGE SCALE GENOMIC DNA]</scope>
    <source>
        <strain evidence="4 5">BIOML-A2</strain>
    </source>
</reference>
<dbReference type="GO" id="GO:0016788">
    <property type="term" value="F:hydrolase activity, acting on ester bonds"/>
    <property type="evidence" value="ECO:0007669"/>
    <property type="project" value="InterPro"/>
</dbReference>
<evidence type="ECO:0000256" key="2">
    <source>
        <dbReference type="ARBA" id="ARBA00022801"/>
    </source>
</evidence>
<name>A0A6I3RZ75_9BURK</name>
<gene>
    <name evidence="4" type="ORF">GMD42_04010</name>
</gene>
<dbReference type="RefSeq" id="WP_155165220.1">
    <property type="nucleotide sequence ID" value="NZ_CATZPX010000001.1"/>
</dbReference>
<keyword evidence="2" id="KW-0378">Hydrolase</keyword>
<feature type="binding site" evidence="3">
    <location>
        <position position="10"/>
    </location>
    <ligand>
        <name>a divalent metal cation</name>
        <dbReference type="ChEBI" id="CHEBI:60240"/>
        <label>1</label>
    </ligand>
</feature>
<dbReference type="GO" id="GO:0046872">
    <property type="term" value="F:metal ion binding"/>
    <property type="evidence" value="ECO:0007669"/>
    <property type="project" value="UniProtKB-KW"/>
</dbReference>
<dbReference type="CDD" id="cd01310">
    <property type="entry name" value="TatD_DNAse"/>
    <property type="match status" value="1"/>
</dbReference>
<feature type="binding site" evidence="3">
    <location>
        <position position="96"/>
    </location>
    <ligand>
        <name>a divalent metal cation</name>
        <dbReference type="ChEBI" id="CHEBI:60240"/>
        <label>1</label>
    </ligand>
</feature>
<dbReference type="InterPro" id="IPR001130">
    <property type="entry name" value="TatD-like"/>
</dbReference>
<keyword evidence="3" id="KW-0479">Metal-binding</keyword>
<dbReference type="InterPro" id="IPR018228">
    <property type="entry name" value="DNase_TatD-rel_CS"/>
</dbReference>
<dbReference type="Pfam" id="PF01026">
    <property type="entry name" value="TatD_DNase"/>
    <property type="match status" value="1"/>
</dbReference>
<dbReference type="PANTHER" id="PTHR46124:SF3">
    <property type="entry name" value="HYDROLASE"/>
    <property type="match status" value="1"/>
</dbReference>
<feature type="binding site" evidence="3">
    <location>
        <position position="8"/>
    </location>
    <ligand>
        <name>a divalent metal cation</name>
        <dbReference type="ChEBI" id="CHEBI:60240"/>
        <label>1</label>
    </ligand>
</feature>
<dbReference type="InterPro" id="IPR032466">
    <property type="entry name" value="Metal_Hydrolase"/>
</dbReference>
<dbReference type="Gene3D" id="3.20.20.140">
    <property type="entry name" value="Metal-dependent hydrolases"/>
    <property type="match status" value="1"/>
</dbReference>
<sequence length="270" mass="29988">MLRWIDTHNHLFVLPEEQQKKEVSEARKVGVVSSLVCAGGVSNLEEARRCAYEYDQAYACGIHPLYIGYSWKEDLTALEAFLEEHREDPRLAAVGECGLDFSAACSVPHDVQEEVFSTQLKLARKYGLPLSLHGREAMDIVLKYIRRLPPQLGIIHAFNGSMAQAQAFLQNGFKLGYGGAVSYDGSKRIRKILSELPDDAWVLETDCPDMPPSWVREENKENPESALADTACYGAVAAELRNTTIEEISEQSIQNTLKAIPKFGVLISAS</sequence>
<organism evidence="4 5">
    <name type="scientific">Parasutterella excrementihominis</name>
    <dbReference type="NCBI Taxonomy" id="487175"/>
    <lineage>
        <taxon>Bacteria</taxon>
        <taxon>Pseudomonadati</taxon>
        <taxon>Pseudomonadota</taxon>
        <taxon>Betaproteobacteria</taxon>
        <taxon>Burkholderiales</taxon>
        <taxon>Sutterellaceae</taxon>
        <taxon>Parasutterella</taxon>
    </lineage>
</organism>
<dbReference type="Proteomes" id="UP000462362">
    <property type="component" value="Unassembled WGS sequence"/>
</dbReference>
<dbReference type="EMBL" id="WNCL01000008">
    <property type="protein sequence ID" value="MTU42802.1"/>
    <property type="molecule type" value="Genomic_DNA"/>
</dbReference>
<feature type="binding site" evidence="3">
    <location>
        <position position="206"/>
    </location>
    <ligand>
        <name>a divalent metal cation</name>
        <dbReference type="ChEBI" id="CHEBI:60240"/>
        <label>1</label>
    </ligand>
</feature>
<comment type="similarity">
    <text evidence="1">Belongs to the metallo-dependent hydrolases superfamily. TatD-type hydrolase family.</text>
</comment>
<evidence type="ECO:0000313" key="5">
    <source>
        <dbReference type="Proteomes" id="UP000462362"/>
    </source>
</evidence>